<dbReference type="GO" id="GO:0009279">
    <property type="term" value="C:cell outer membrane"/>
    <property type="evidence" value="ECO:0007669"/>
    <property type="project" value="UniProtKB-SubCell"/>
</dbReference>
<reference evidence="8 9" key="1">
    <citation type="journal article" date="2016" name="Nat. Commun.">
        <title>Thousands of microbial genomes shed light on interconnected biogeochemical processes in an aquifer system.</title>
        <authorList>
            <person name="Anantharaman K."/>
            <person name="Brown C.T."/>
            <person name="Hug L.A."/>
            <person name="Sharon I."/>
            <person name="Castelle C.J."/>
            <person name="Probst A.J."/>
            <person name="Thomas B.C."/>
            <person name="Singh A."/>
            <person name="Wilkins M.J."/>
            <person name="Karaoz U."/>
            <person name="Brodie E.L."/>
            <person name="Williams K.H."/>
            <person name="Hubbard S.S."/>
            <person name="Banfield J.F."/>
        </authorList>
    </citation>
    <scope>NUCLEOTIDE SEQUENCE [LARGE SCALE GENOMIC DNA]</scope>
</reference>
<evidence type="ECO:0000313" key="9">
    <source>
        <dbReference type="Proteomes" id="UP000185809"/>
    </source>
</evidence>
<proteinExistence type="predicted"/>
<dbReference type="EMBL" id="MFUP01000013">
    <property type="protein sequence ID" value="OGI87414.1"/>
    <property type="molecule type" value="Genomic_DNA"/>
</dbReference>
<organism evidence="8 9">
    <name type="scientific">Candidatus Nomurabacteria bacterium RIFCSPLOWO2_01_FULL_33_24</name>
    <dbReference type="NCBI Taxonomy" id="1801765"/>
    <lineage>
        <taxon>Bacteria</taxon>
        <taxon>Candidatus Nomuraibacteriota</taxon>
    </lineage>
</organism>
<evidence type="ECO:0000256" key="5">
    <source>
        <dbReference type="SAM" id="MobiDB-lite"/>
    </source>
</evidence>
<evidence type="ECO:0000256" key="3">
    <source>
        <dbReference type="ARBA" id="ARBA00023237"/>
    </source>
</evidence>
<dbReference type="InterPro" id="IPR006664">
    <property type="entry name" value="OMP_bac"/>
</dbReference>
<evidence type="ECO:0000256" key="6">
    <source>
        <dbReference type="SAM" id="SignalP"/>
    </source>
</evidence>
<accession>A0A1F6X062</accession>
<keyword evidence="2 4" id="KW-0472">Membrane</keyword>
<dbReference type="InterPro" id="IPR006665">
    <property type="entry name" value="OmpA-like"/>
</dbReference>
<dbReference type="Pfam" id="PF00691">
    <property type="entry name" value="OmpA"/>
    <property type="match status" value="1"/>
</dbReference>
<dbReference type="InterPro" id="IPR050330">
    <property type="entry name" value="Bact_OuterMem_StrucFunc"/>
</dbReference>
<gene>
    <name evidence="8" type="ORF">A2995_01550</name>
</gene>
<protein>
    <recommendedName>
        <fullName evidence="7">OmpA-like domain-containing protein</fullName>
    </recommendedName>
</protein>
<feature type="region of interest" description="Disordered" evidence="5">
    <location>
        <begin position="210"/>
        <end position="242"/>
    </location>
</feature>
<dbReference type="InterPro" id="IPR036737">
    <property type="entry name" value="OmpA-like_sf"/>
</dbReference>
<evidence type="ECO:0000259" key="7">
    <source>
        <dbReference type="PROSITE" id="PS51123"/>
    </source>
</evidence>
<name>A0A1F6X062_9BACT</name>
<dbReference type="Gene3D" id="3.30.1330.60">
    <property type="entry name" value="OmpA-like domain"/>
    <property type="match status" value="1"/>
</dbReference>
<dbReference type="PROSITE" id="PS51123">
    <property type="entry name" value="OMPA_2"/>
    <property type="match status" value="1"/>
</dbReference>
<keyword evidence="3" id="KW-0998">Cell outer membrane</keyword>
<dbReference type="SUPFAM" id="SSF103088">
    <property type="entry name" value="OmpA-like"/>
    <property type="match status" value="1"/>
</dbReference>
<dbReference type="PANTHER" id="PTHR30329:SF21">
    <property type="entry name" value="LIPOPROTEIN YIAD-RELATED"/>
    <property type="match status" value="1"/>
</dbReference>
<dbReference type="CDD" id="cd07185">
    <property type="entry name" value="OmpA_C-like"/>
    <property type="match status" value="1"/>
</dbReference>
<feature type="chain" id="PRO_5009225782" description="OmpA-like domain-containing protein" evidence="6">
    <location>
        <begin position="20"/>
        <end position="242"/>
    </location>
</feature>
<feature type="domain" description="OmpA-like" evidence="7">
    <location>
        <begin position="126"/>
        <end position="242"/>
    </location>
</feature>
<evidence type="ECO:0000256" key="4">
    <source>
        <dbReference type="PROSITE-ProRule" id="PRU00473"/>
    </source>
</evidence>
<feature type="signal peptide" evidence="6">
    <location>
        <begin position="1"/>
        <end position="19"/>
    </location>
</feature>
<feature type="compositionally biased region" description="Basic and acidic residues" evidence="5">
    <location>
        <begin position="226"/>
        <end position="236"/>
    </location>
</feature>
<comment type="caution">
    <text evidence="8">The sequence shown here is derived from an EMBL/GenBank/DDBJ whole genome shotgun (WGS) entry which is preliminary data.</text>
</comment>
<evidence type="ECO:0000256" key="2">
    <source>
        <dbReference type="ARBA" id="ARBA00023136"/>
    </source>
</evidence>
<dbReference type="PANTHER" id="PTHR30329">
    <property type="entry name" value="STATOR ELEMENT OF FLAGELLAR MOTOR COMPLEX"/>
    <property type="match status" value="1"/>
</dbReference>
<sequence>MKKIIFLFFLFLNIVFSQAQNNKSIPVEIKVLNEKNQPNNSFILIEEKGNNELIEGETDSLGVFRTTLKLGKEYKPTITPYNFPKNNDISFKSVEISSDTRIKSVKRILKIELDTFYKKKPTTDSIVYKRKYDLENVYFDFDRATLRPESNISLDKLVKEMELNPKMTIKLVGHTDSKGSDSYNMELSKKRALAVKKYIIDHGINSKRLSSFGSGETKPKTSNLTEEGRQKNRRTEVLVLTE</sequence>
<dbReference type="PRINTS" id="PR01021">
    <property type="entry name" value="OMPADOMAIN"/>
</dbReference>
<feature type="compositionally biased region" description="Polar residues" evidence="5">
    <location>
        <begin position="210"/>
        <end position="225"/>
    </location>
</feature>
<dbReference type="Proteomes" id="UP000185809">
    <property type="component" value="Unassembled WGS sequence"/>
</dbReference>
<comment type="subcellular location">
    <subcellularLocation>
        <location evidence="1">Cell outer membrane</location>
    </subcellularLocation>
</comment>
<evidence type="ECO:0000256" key="1">
    <source>
        <dbReference type="ARBA" id="ARBA00004442"/>
    </source>
</evidence>
<evidence type="ECO:0000313" key="8">
    <source>
        <dbReference type="EMBL" id="OGI87414.1"/>
    </source>
</evidence>
<dbReference type="AlphaFoldDB" id="A0A1F6X062"/>
<keyword evidence="6" id="KW-0732">Signal</keyword>